<dbReference type="Pfam" id="PF00328">
    <property type="entry name" value="His_Phos_2"/>
    <property type="match status" value="1"/>
</dbReference>
<evidence type="ECO:0000256" key="3">
    <source>
        <dbReference type="ARBA" id="ARBA00012976"/>
    </source>
</evidence>
<sequence>MALSPPCKEPASHVHFSRRAVCVVAAASVAVSNVAAASADTATYYSTKQHYFPAGTIDSYSEAPEGFQQIYTSSVNRHGSRGLSSFKYDDLAGQMLTAAKERGQLTELGERLIPQVEAMSKANRELTGPGEGGYGNLTAFGRAELSGIGERNARRNAELFDAIDREKHSISFLSSGEDRAIESGWYFGSGLLETNPELTDNLTYGAADGHVELEPRRDLLYAHKDKTAPSYEAYKAWADGGVLEEKVEQAYAKPASREAATSLLGKIFAPEFIDAIDNGTLTFVGVEKKDKTVEGIVDAALQFYNLYIIAPAMEEEPAKPAEGWIFDEYMDESDGPTFAYLLDVEDYYEKGPAIAGQTVSYDNFAPLLDHMLAGVRERAEGGDTAAEFRFGHAETIVPLAALLKLPGSEKGVPANQVMDYSNSSWRGDKVTPMGANIQWDAFQNDNDDTIVRMLYNEAEVPFHSGCVPIEEGSMFYTLDELEDCLPLGATSDHAKARLTETATPVPAPETSSSKMGAPEVIAIAVAAFFSVWALLGLGGQVITRLMPR</sequence>
<comment type="similarity">
    <text evidence="2">Belongs to the histidine acid phosphatase family. MINPP1 subfamily.</text>
</comment>
<comment type="catalytic activity">
    <reaction evidence="10">
        <text>1D-myo-inositol 1,2,5,6-tetrakisphosphate + H2O = 1D-myo-inositol 1,2,6-trisphosphate + phosphate</text>
        <dbReference type="Rhea" id="RHEA:77119"/>
        <dbReference type="ChEBI" id="CHEBI:15377"/>
        <dbReference type="ChEBI" id="CHEBI:43474"/>
        <dbReference type="ChEBI" id="CHEBI:195535"/>
        <dbReference type="ChEBI" id="CHEBI:195537"/>
        <dbReference type="EC" id="3.1.3.62"/>
    </reaction>
    <physiologicalReaction direction="left-to-right" evidence="10">
        <dbReference type="Rhea" id="RHEA:77120"/>
    </physiologicalReaction>
</comment>
<dbReference type="Gene3D" id="3.40.50.1240">
    <property type="entry name" value="Phosphoglycerate mutase-like"/>
    <property type="match status" value="1"/>
</dbReference>
<accession>A0ABY7UDX7</accession>
<organism evidence="15 16">
    <name type="scientific">Corynebacterium ihumii</name>
    <dbReference type="NCBI Taxonomy" id="1232427"/>
    <lineage>
        <taxon>Bacteria</taxon>
        <taxon>Bacillati</taxon>
        <taxon>Actinomycetota</taxon>
        <taxon>Actinomycetes</taxon>
        <taxon>Mycobacteriales</taxon>
        <taxon>Corynebacteriaceae</taxon>
        <taxon>Corynebacterium</taxon>
    </lineage>
</organism>
<proteinExistence type="inferred from homology"/>
<dbReference type="PANTHER" id="PTHR20963:SF8">
    <property type="entry name" value="MULTIPLE INOSITOL POLYPHOSPHATE PHOSPHATASE 1"/>
    <property type="match status" value="1"/>
</dbReference>
<evidence type="ECO:0000256" key="7">
    <source>
        <dbReference type="ARBA" id="ARBA00022801"/>
    </source>
</evidence>
<evidence type="ECO:0000256" key="1">
    <source>
        <dbReference type="ARBA" id="ARBA00004370"/>
    </source>
</evidence>
<dbReference type="PANTHER" id="PTHR20963">
    <property type="entry name" value="MULTIPLE INOSITOL POLYPHOSPHATE PHOSPHATASE-RELATED"/>
    <property type="match status" value="1"/>
</dbReference>
<dbReference type="EC" id="3.1.3.80" evidence="3"/>
<evidence type="ECO:0000256" key="10">
    <source>
        <dbReference type="ARBA" id="ARBA00043668"/>
    </source>
</evidence>
<comment type="catalytic activity">
    <reaction evidence="12">
        <text>1D-myo-inositol hexakisphosphate + H2O = 1D-myo-inositol 1,2,4,5,6-pentakisphosphate + phosphate</text>
        <dbReference type="Rhea" id="RHEA:16989"/>
        <dbReference type="ChEBI" id="CHEBI:15377"/>
        <dbReference type="ChEBI" id="CHEBI:43474"/>
        <dbReference type="ChEBI" id="CHEBI:57798"/>
        <dbReference type="ChEBI" id="CHEBI:58130"/>
        <dbReference type="EC" id="3.1.3.62"/>
    </reaction>
    <physiologicalReaction direction="left-to-right" evidence="12">
        <dbReference type="Rhea" id="RHEA:16990"/>
    </physiologicalReaction>
</comment>
<keyword evidence="16" id="KW-1185">Reference proteome</keyword>
<keyword evidence="8 14" id="KW-0472">Membrane</keyword>
<evidence type="ECO:0000256" key="8">
    <source>
        <dbReference type="ARBA" id="ARBA00023136"/>
    </source>
</evidence>
<comment type="catalytic activity">
    <reaction evidence="13">
        <text>(2R)-2,3-bisphosphoglycerate + H2O = (2R)-2-phosphoglycerate + phosphate</text>
        <dbReference type="Rhea" id="RHEA:27381"/>
        <dbReference type="ChEBI" id="CHEBI:15377"/>
        <dbReference type="ChEBI" id="CHEBI:43474"/>
        <dbReference type="ChEBI" id="CHEBI:58248"/>
        <dbReference type="ChEBI" id="CHEBI:58289"/>
        <dbReference type="EC" id="3.1.3.80"/>
    </reaction>
    <physiologicalReaction direction="left-to-right" evidence="13">
        <dbReference type="Rhea" id="RHEA:27382"/>
    </physiologicalReaction>
</comment>
<name>A0ABY7UDX7_9CORY</name>
<evidence type="ECO:0000256" key="13">
    <source>
        <dbReference type="ARBA" id="ARBA00043832"/>
    </source>
</evidence>
<evidence type="ECO:0000256" key="6">
    <source>
        <dbReference type="ARBA" id="ARBA00022729"/>
    </source>
</evidence>
<gene>
    <name evidence="15" type="ORF">CIHUM_03735</name>
</gene>
<evidence type="ECO:0000256" key="5">
    <source>
        <dbReference type="ARBA" id="ARBA00018097"/>
    </source>
</evidence>
<reference evidence="15 16" key="1">
    <citation type="submission" date="2020-10" db="EMBL/GenBank/DDBJ databases">
        <title>Complete genome sequence of Corynebacterium ihumii DSM 45751.</title>
        <authorList>
            <person name="Ruckert C."/>
            <person name="Albersmeier A."/>
            <person name="Busche T."/>
            <person name="Jaenicke S."/>
            <person name="Winkler A."/>
            <person name="Friethjonsson O.H."/>
            <person name="Hreggviethsson G.O."/>
            <person name="Lambert C."/>
            <person name="Badcock D."/>
            <person name="Bernaerts K."/>
            <person name="Anne J."/>
            <person name="Economou A."/>
            <person name="Kalinowski J."/>
        </authorList>
    </citation>
    <scope>NUCLEOTIDE SEQUENCE [LARGE SCALE GENOMIC DNA]</scope>
    <source>
        <strain evidence="15 16">DSM 45751</strain>
    </source>
</reference>
<evidence type="ECO:0000256" key="11">
    <source>
        <dbReference type="ARBA" id="ARBA00043671"/>
    </source>
</evidence>
<evidence type="ECO:0000256" key="12">
    <source>
        <dbReference type="ARBA" id="ARBA00043691"/>
    </source>
</evidence>
<protein>
    <recommendedName>
        <fullName evidence="5">Multiple inositol polyphosphate phosphatase 1</fullName>
        <ecNumber evidence="4">3.1.3.62</ecNumber>
        <ecNumber evidence="3">3.1.3.80</ecNumber>
    </recommendedName>
    <alternativeName>
        <fullName evidence="9">2,3-bisphosphoglycerate 3-phosphatase</fullName>
    </alternativeName>
</protein>
<keyword evidence="14" id="KW-0812">Transmembrane</keyword>
<evidence type="ECO:0000256" key="14">
    <source>
        <dbReference type="SAM" id="Phobius"/>
    </source>
</evidence>
<keyword evidence="7" id="KW-0378">Hydrolase</keyword>
<feature type="transmembrane region" description="Helical" evidence="14">
    <location>
        <begin position="520"/>
        <end position="542"/>
    </location>
</feature>
<dbReference type="InterPro" id="IPR029033">
    <property type="entry name" value="His_PPase_superfam"/>
</dbReference>
<dbReference type="EC" id="3.1.3.62" evidence="4"/>
<evidence type="ECO:0000256" key="2">
    <source>
        <dbReference type="ARBA" id="ARBA00008422"/>
    </source>
</evidence>
<dbReference type="SUPFAM" id="SSF53254">
    <property type="entry name" value="Phosphoglycerate mutase-like"/>
    <property type="match status" value="1"/>
</dbReference>
<evidence type="ECO:0000256" key="4">
    <source>
        <dbReference type="ARBA" id="ARBA00013040"/>
    </source>
</evidence>
<evidence type="ECO:0000313" key="15">
    <source>
        <dbReference type="EMBL" id="WCZ34182.1"/>
    </source>
</evidence>
<dbReference type="EMBL" id="CP063190">
    <property type="protein sequence ID" value="WCZ34182.1"/>
    <property type="molecule type" value="Genomic_DNA"/>
</dbReference>
<comment type="catalytic activity">
    <reaction evidence="11">
        <text>1D-myo-inositol 1,2,4,5,6-pentakisphosphate + H2O = 1D-myo-inositol 1,2,5,6-tetrakisphosphate + phosphate</text>
        <dbReference type="Rhea" id="RHEA:77115"/>
        <dbReference type="ChEBI" id="CHEBI:15377"/>
        <dbReference type="ChEBI" id="CHEBI:43474"/>
        <dbReference type="ChEBI" id="CHEBI:57798"/>
        <dbReference type="ChEBI" id="CHEBI:195535"/>
        <dbReference type="EC" id="3.1.3.62"/>
    </reaction>
    <physiologicalReaction direction="left-to-right" evidence="11">
        <dbReference type="Rhea" id="RHEA:77116"/>
    </physiologicalReaction>
</comment>
<evidence type="ECO:0000256" key="9">
    <source>
        <dbReference type="ARBA" id="ARBA00031642"/>
    </source>
</evidence>
<comment type="subcellular location">
    <subcellularLocation>
        <location evidence="1">Membrane</location>
    </subcellularLocation>
</comment>
<evidence type="ECO:0000313" key="16">
    <source>
        <dbReference type="Proteomes" id="UP001220577"/>
    </source>
</evidence>
<keyword evidence="14" id="KW-1133">Transmembrane helix</keyword>
<dbReference type="Proteomes" id="UP001220577">
    <property type="component" value="Chromosome"/>
</dbReference>
<keyword evidence="6" id="KW-0732">Signal</keyword>
<dbReference type="InterPro" id="IPR000560">
    <property type="entry name" value="His_Pase_clade-2"/>
</dbReference>